<dbReference type="EMBL" id="VZRA01000001">
    <property type="protein sequence ID" value="KAB0672391.1"/>
    <property type="molecule type" value="Genomic_DNA"/>
</dbReference>
<dbReference type="PANTHER" id="PTHR38731">
    <property type="entry name" value="LIPL45-RELATED LIPOPROTEIN-RELATED"/>
    <property type="match status" value="1"/>
</dbReference>
<organism evidence="3 4">
    <name type="scientific">Oryzomonas sagensis</name>
    <dbReference type="NCBI Taxonomy" id="2603857"/>
    <lineage>
        <taxon>Bacteria</taxon>
        <taxon>Pseudomonadati</taxon>
        <taxon>Thermodesulfobacteriota</taxon>
        <taxon>Desulfuromonadia</taxon>
        <taxon>Geobacterales</taxon>
        <taxon>Geobacteraceae</taxon>
        <taxon>Oryzomonas</taxon>
    </lineage>
</organism>
<comment type="caution">
    <text evidence="3">The sequence shown here is derived from an EMBL/GenBank/DDBJ whole genome shotgun (WGS) entry which is preliminary data.</text>
</comment>
<evidence type="ECO:0000259" key="2">
    <source>
        <dbReference type="Pfam" id="PF04773"/>
    </source>
</evidence>
<proteinExistence type="predicted"/>
<feature type="compositionally biased region" description="Polar residues" evidence="1">
    <location>
        <begin position="527"/>
        <end position="550"/>
    </location>
</feature>
<dbReference type="Gene3D" id="2.60.120.1440">
    <property type="match status" value="1"/>
</dbReference>
<evidence type="ECO:0000313" key="4">
    <source>
        <dbReference type="Proteomes" id="UP000798046"/>
    </source>
</evidence>
<dbReference type="InterPro" id="IPR046535">
    <property type="entry name" value="DUF6600"/>
</dbReference>
<dbReference type="InterPro" id="IPR006860">
    <property type="entry name" value="FecR"/>
</dbReference>
<evidence type="ECO:0000256" key="1">
    <source>
        <dbReference type="SAM" id="MobiDB-lite"/>
    </source>
</evidence>
<feature type="compositionally biased region" description="Low complexity" evidence="1">
    <location>
        <begin position="510"/>
        <end position="524"/>
    </location>
</feature>
<feature type="domain" description="FecR protein" evidence="2">
    <location>
        <begin position="62"/>
        <end position="155"/>
    </location>
</feature>
<evidence type="ECO:0000313" key="3">
    <source>
        <dbReference type="EMBL" id="KAB0672391.1"/>
    </source>
</evidence>
<feature type="region of interest" description="Disordered" evidence="1">
    <location>
        <begin position="435"/>
        <end position="587"/>
    </location>
</feature>
<feature type="compositionally biased region" description="Low complexity" evidence="1">
    <location>
        <begin position="473"/>
        <end position="501"/>
    </location>
</feature>
<accession>A0ABQ6TTM6</accession>
<feature type="compositionally biased region" description="Low complexity" evidence="1">
    <location>
        <begin position="440"/>
        <end position="464"/>
    </location>
</feature>
<gene>
    <name evidence="3" type="ORF">F6V30_07455</name>
</gene>
<dbReference type="RefSeq" id="WP_151156281.1">
    <property type="nucleotide sequence ID" value="NZ_VZRA01000001.1"/>
</dbReference>
<protein>
    <recommendedName>
        <fullName evidence="2">FecR protein domain-containing protein</fullName>
    </recommendedName>
</protein>
<reference evidence="3 4" key="1">
    <citation type="journal article" date="2020" name="Microorganisms">
        <title>Description of Three Novel Members in the Family Geobacteraceae, Oryzomonas japonicum gen. nov., sp. nov., Oryzomonas sagensis sp. nov., and Oryzomonas ruber sp. nov.</title>
        <authorList>
            <person name="Xu Z."/>
            <person name="Masuda Y."/>
            <person name="Hayakawa C."/>
            <person name="Ushijima N."/>
            <person name="Kawano K."/>
            <person name="Shiratori Y."/>
            <person name="Senoo K."/>
            <person name="Itoh H."/>
        </authorList>
    </citation>
    <scope>NUCLEOTIDE SEQUENCE [LARGE SCALE GENOMIC DNA]</scope>
    <source>
        <strain evidence="3 4">Red100</strain>
    </source>
</reference>
<dbReference type="Pfam" id="PF04773">
    <property type="entry name" value="FecR"/>
    <property type="match status" value="1"/>
</dbReference>
<dbReference type="PANTHER" id="PTHR38731:SF3">
    <property type="entry name" value="BLL6125 PROTEIN"/>
    <property type="match status" value="1"/>
</dbReference>
<feature type="compositionally biased region" description="Basic and acidic residues" evidence="1">
    <location>
        <begin position="576"/>
        <end position="587"/>
    </location>
</feature>
<dbReference type="Pfam" id="PF20245">
    <property type="entry name" value="DUF6600"/>
    <property type="match status" value="1"/>
</dbReference>
<sequence>MQRVLWIVFMLFIAIPPSWSLAGVISPARVHQQVGDVYFRTPSDTDWLPVAVNTPLDEGDSVWCPDGSRLEIQLNDGSLIRIDGGSTMEMLAVEEGFTQIHLSAGRMYVHTVSNVKERSLQIDAEDTTVLPASRTRLRIDMLPNSEEDVSIFKGSAYVEGNGSRTRVRAGEQIALEEGHNELLALNPPDDWERWNMDRDRGIIRSSRSEAYLPEEIRGYAGELDASGEWVRVPDYGMVWRPTVILADDWAPYRSGRWIWKGDDYVWISYENWGWAPYHYGRWIVVGGRGWCWVPPGRGDVYWGPGYVGWYRTGDRVGWTPLAPGETYYGRRSYGRNSVNINVTNINVRNTTVVYRNSRARGGMTMVPQNDFLRGRTVNTPMNGRNAMPPSAAVSVGSPRIKPLRESRMPVVKGTPPRIAPPEVKRVAPQEMRQRFPRIMPSAPAATPAPARTPKTAAPAPVATPQVRDRKNVPAGQPTAQPQPAARTAAPAETRAPASPAPQGRGERRSPVPVVTAPAAKPAPAIQTRPQSSPAAPNAGQNRRATPSPQAQPRKVWNVTAPEQRNENKGTPVPARGRSEERREAPQR</sequence>
<name>A0ABQ6TTM6_9BACT</name>
<keyword evidence="4" id="KW-1185">Reference proteome</keyword>
<dbReference type="Proteomes" id="UP000798046">
    <property type="component" value="Unassembled WGS sequence"/>
</dbReference>
<feature type="region of interest" description="Disordered" evidence="1">
    <location>
        <begin position="409"/>
        <end position="428"/>
    </location>
</feature>